<dbReference type="Proteomes" id="UP001162156">
    <property type="component" value="Unassembled WGS sequence"/>
</dbReference>
<dbReference type="InterPro" id="IPR000436">
    <property type="entry name" value="Sushi_SCR_CCP_dom"/>
</dbReference>
<keyword evidence="2" id="KW-0768">Sushi</keyword>
<feature type="domain" description="Sushi" evidence="3">
    <location>
        <begin position="21"/>
        <end position="80"/>
    </location>
</feature>
<dbReference type="InterPro" id="IPR035976">
    <property type="entry name" value="Sushi/SCR/CCP_sf"/>
</dbReference>
<comment type="caution">
    <text evidence="4">The sequence shown here is derived from an EMBL/GenBank/DDBJ whole genome shotgun (WGS) entry which is preliminary data.</text>
</comment>
<dbReference type="Pfam" id="PF00084">
    <property type="entry name" value="Sushi"/>
    <property type="match status" value="1"/>
</dbReference>
<dbReference type="PROSITE" id="PS50923">
    <property type="entry name" value="SUSHI"/>
    <property type="match status" value="1"/>
</dbReference>
<proteinExistence type="predicted"/>
<dbReference type="SUPFAM" id="SSF57535">
    <property type="entry name" value="Complement control module/SCR domain"/>
    <property type="match status" value="1"/>
</dbReference>
<organism evidence="4 5">
    <name type="scientific">Rhamnusium bicolor</name>
    <dbReference type="NCBI Taxonomy" id="1586634"/>
    <lineage>
        <taxon>Eukaryota</taxon>
        <taxon>Metazoa</taxon>
        <taxon>Ecdysozoa</taxon>
        <taxon>Arthropoda</taxon>
        <taxon>Hexapoda</taxon>
        <taxon>Insecta</taxon>
        <taxon>Pterygota</taxon>
        <taxon>Neoptera</taxon>
        <taxon>Endopterygota</taxon>
        <taxon>Coleoptera</taxon>
        <taxon>Polyphaga</taxon>
        <taxon>Cucujiformia</taxon>
        <taxon>Chrysomeloidea</taxon>
        <taxon>Cerambycidae</taxon>
        <taxon>Lepturinae</taxon>
        <taxon>Rhagiini</taxon>
        <taxon>Rhamnusium</taxon>
    </lineage>
</organism>
<evidence type="ECO:0000313" key="5">
    <source>
        <dbReference type="Proteomes" id="UP001162156"/>
    </source>
</evidence>
<reference evidence="4" key="1">
    <citation type="journal article" date="2023" name="Insect Mol. Biol.">
        <title>Genome sequencing provides insights into the evolution of gene families encoding plant cell wall-degrading enzymes in longhorned beetles.</title>
        <authorList>
            <person name="Shin N.R."/>
            <person name="Okamura Y."/>
            <person name="Kirsch R."/>
            <person name="Pauchet Y."/>
        </authorList>
    </citation>
    <scope>NUCLEOTIDE SEQUENCE</scope>
    <source>
        <strain evidence="4">RBIC_L_NR</strain>
    </source>
</reference>
<accession>A0AAV8YB56</accession>
<comment type="caution">
    <text evidence="2">Lacks conserved residue(s) required for the propagation of feature annotation.</text>
</comment>
<gene>
    <name evidence="4" type="ORF">NQ314_008434</name>
</gene>
<dbReference type="AlphaFoldDB" id="A0AAV8YB56"/>
<sequence length="95" mass="10856">MYKNSVDKVTCPVLNASSEIIKCVLPEKQYTSCNKPLPVGSIAYIGCKPFYIPTNSTNSYDRIRCMANGKWDKDIPKCKPGETRWKKRCIYRTVT</sequence>
<evidence type="ECO:0000256" key="2">
    <source>
        <dbReference type="PROSITE-ProRule" id="PRU00302"/>
    </source>
</evidence>
<keyword evidence="5" id="KW-1185">Reference proteome</keyword>
<evidence type="ECO:0000256" key="1">
    <source>
        <dbReference type="ARBA" id="ARBA00023157"/>
    </source>
</evidence>
<dbReference type="EMBL" id="JANEYF010002304">
    <property type="protein sequence ID" value="KAJ8948394.1"/>
    <property type="molecule type" value="Genomic_DNA"/>
</dbReference>
<dbReference type="Gene3D" id="2.10.70.10">
    <property type="entry name" value="Complement Module, domain 1"/>
    <property type="match status" value="1"/>
</dbReference>
<protein>
    <recommendedName>
        <fullName evidence="3">Sushi domain-containing protein</fullName>
    </recommendedName>
</protein>
<keyword evidence="1" id="KW-1015">Disulfide bond</keyword>
<name>A0AAV8YB56_9CUCU</name>
<evidence type="ECO:0000313" key="4">
    <source>
        <dbReference type="EMBL" id="KAJ8948394.1"/>
    </source>
</evidence>
<evidence type="ECO:0000259" key="3">
    <source>
        <dbReference type="PROSITE" id="PS50923"/>
    </source>
</evidence>
<dbReference type="CDD" id="cd00033">
    <property type="entry name" value="CCP"/>
    <property type="match status" value="1"/>
</dbReference>